<evidence type="ECO:0000259" key="1">
    <source>
        <dbReference type="Pfam" id="PF24032"/>
    </source>
</evidence>
<organism evidence="2 3">
    <name type="scientific">Desulfosporosinus acididurans</name>
    <dbReference type="NCBI Taxonomy" id="476652"/>
    <lineage>
        <taxon>Bacteria</taxon>
        <taxon>Bacillati</taxon>
        <taxon>Bacillota</taxon>
        <taxon>Clostridia</taxon>
        <taxon>Eubacteriales</taxon>
        <taxon>Desulfitobacteriaceae</taxon>
        <taxon>Desulfosporosinus</taxon>
    </lineage>
</organism>
<proteinExistence type="predicted"/>
<dbReference type="Pfam" id="PF24032">
    <property type="entry name" value="YQBQ"/>
    <property type="match status" value="1"/>
</dbReference>
<name>A0A0J1IPZ3_9FIRM</name>
<evidence type="ECO:0000313" key="2">
    <source>
        <dbReference type="EMBL" id="KLU66761.1"/>
    </source>
</evidence>
<accession>A0A0J1IPZ3</accession>
<dbReference type="PATRIC" id="fig|476652.3.peg.1466"/>
<evidence type="ECO:0000313" key="3">
    <source>
        <dbReference type="Proteomes" id="UP000036356"/>
    </source>
</evidence>
<gene>
    <name evidence="2" type="ORF">DEAC_c14290</name>
</gene>
<keyword evidence="3" id="KW-1185">Reference proteome</keyword>
<sequence length="328" mass="37100">MIKIFVLYDNKVTDITNVVKSISNTGDKAQAARKLDVTFTYPIWDRNQPRTQIRPGSKVWVVLDGKEIFRGVTWNREIDSASESLPFMAYDYLIYLTKSKVTFNFVDITPEDATRKICEELGVEVGDLAGTGIKVKRLIAQKTGYEAIMEMYTQASKQNGKQYIPVMDGTKLCVIEKGKVIANYTLISQIDDPTNNMIGTNYRDTLDGMVNKVKIYDDKNNYVGEVGNDSWRNEYGLIQENYVKEADKDSNVVATGMLSDIQQDVTIQALGNWECRTGYAVNTKIFYISNLQNAVMYVDGDTHTWEPATGKYTMSLNLSYKNQMDSKG</sequence>
<dbReference type="STRING" id="476652.DEAC_c14290"/>
<dbReference type="AlphaFoldDB" id="A0A0J1IPZ3"/>
<feature type="domain" description="YqbQ/XkdQ" evidence="1">
    <location>
        <begin position="25"/>
        <end position="318"/>
    </location>
</feature>
<dbReference type="SUPFAM" id="SSF69279">
    <property type="entry name" value="Phage tail proteins"/>
    <property type="match status" value="1"/>
</dbReference>
<reference evidence="2 3" key="1">
    <citation type="submission" date="2015-06" db="EMBL/GenBank/DDBJ databases">
        <title>Draft genome of the moderately acidophilic sulfate reducer Candidatus Desulfosporosinus acididurans strain M1.</title>
        <authorList>
            <person name="Poehlein A."/>
            <person name="Petzsch P."/>
            <person name="Johnson B.D."/>
            <person name="Schloemann M."/>
            <person name="Daniel R."/>
            <person name="Muehling M."/>
        </authorList>
    </citation>
    <scope>NUCLEOTIDE SEQUENCE [LARGE SCALE GENOMIC DNA]</scope>
    <source>
        <strain evidence="2 3">M1</strain>
    </source>
</reference>
<dbReference type="RefSeq" id="WP_047809296.1">
    <property type="nucleotide sequence ID" value="NZ_LDZY01000004.1"/>
</dbReference>
<dbReference type="EMBL" id="LDZY01000004">
    <property type="protein sequence ID" value="KLU66761.1"/>
    <property type="molecule type" value="Genomic_DNA"/>
</dbReference>
<protein>
    <recommendedName>
        <fullName evidence="1">YqbQ/XkdQ domain-containing protein</fullName>
    </recommendedName>
</protein>
<dbReference type="Proteomes" id="UP000036356">
    <property type="component" value="Unassembled WGS sequence"/>
</dbReference>
<dbReference type="InterPro" id="IPR056937">
    <property type="entry name" value="YqbQ/XkdQ"/>
</dbReference>
<comment type="caution">
    <text evidence="2">The sequence shown here is derived from an EMBL/GenBank/DDBJ whole genome shotgun (WGS) entry which is preliminary data.</text>
</comment>